<feature type="transmembrane region" description="Helical" evidence="2">
    <location>
        <begin position="16"/>
        <end position="36"/>
    </location>
</feature>
<protein>
    <recommendedName>
        <fullName evidence="5">Homeodomain-like domain-containing protein</fullName>
    </recommendedName>
</protein>
<dbReference type="Proteomes" id="UP000254869">
    <property type="component" value="Unassembled WGS sequence"/>
</dbReference>
<proteinExistence type="predicted"/>
<dbReference type="InterPro" id="IPR009057">
    <property type="entry name" value="Homeodomain-like_sf"/>
</dbReference>
<reference evidence="3 4" key="1">
    <citation type="submission" date="2018-07" db="EMBL/GenBank/DDBJ databases">
        <title>Genomic Encyclopedia of Type Strains, Phase IV (KMG-IV): sequencing the most valuable type-strain genomes for metagenomic binning, comparative biology and taxonomic classification.</title>
        <authorList>
            <person name="Goeker M."/>
        </authorList>
    </citation>
    <scope>NUCLEOTIDE SEQUENCE [LARGE SCALE GENOMIC DNA]</scope>
    <source>
        <strain evidence="3 4">DSM 44290</strain>
    </source>
</reference>
<dbReference type="STRING" id="1210086.GCA_001613105_07191"/>
<evidence type="ECO:0008006" key="5">
    <source>
        <dbReference type="Google" id="ProtNLM"/>
    </source>
</evidence>
<accession>A0A370I396</accession>
<dbReference type="SUPFAM" id="SSF46689">
    <property type="entry name" value="Homeodomain-like"/>
    <property type="match status" value="1"/>
</dbReference>
<dbReference type="RefSeq" id="WP_068007270.1">
    <property type="nucleotide sequence ID" value="NZ_QQBC01000006.1"/>
</dbReference>
<keyword evidence="2" id="KW-0812">Transmembrane</keyword>
<feature type="transmembrane region" description="Helical" evidence="2">
    <location>
        <begin position="113"/>
        <end position="132"/>
    </location>
</feature>
<organism evidence="3 4">
    <name type="scientific">Nocardia pseudobrasiliensis</name>
    <dbReference type="NCBI Taxonomy" id="45979"/>
    <lineage>
        <taxon>Bacteria</taxon>
        <taxon>Bacillati</taxon>
        <taxon>Actinomycetota</taxon>
        <taxon>Actinomycetes</taxon>
        <taxon>Mycobacteriales</taxon>
        <taxon>Nocardiaceae</taxon>
        <taxon>Nocardia</taxon>
    </lineage>
</organism>
<keyword evidence="2" id="KW-0472">Membrane</keyword>
<keyword evidence="4" id="KW-1185">Reference proteome</keyword>
<evidence type="ECO:0000256" key="1">
    <source>
        <dbReference type="SAM" id="MobiDB-lite"/>
    </source>
</evidence>
<evidence type="ECO:0000313" key="3">
    <source>
        <dbReference type="EMBL" id="RDI65222.1"/>
    </source>
</evidence>
<keyword evidence="2" id="KW-1133">Transmembrane helix</keyword>
<evidence type="ECO:0000313" key="4">
    <source>
        <dbReference type="Proteomes" id="UP000254869"/>
    </source>
</evidence>
<feature type="transmembrane region" description="Helical" evidence="2">
    <location>
        <begin position="80"/>
        <end position="101"/>
    </location>
</feature>
<feature type="transmembrane region" description="Helical" evidence="2">
    <location>
        <begin position="48"/>
        <end position="74"/>
    </location>
</feature>
<comment type="caution">
    <text evidence="3">The sequence shown here is derived from an EMBL/GenBank/DDBJ whole genome shotgun (WGS) entry which is preliminary data.</text>
</comment>
<dbReference type="AlphaFoldDB" id="A0A370I396"/>
<sequence>MRLIDRFIGGVDAHPVPALLAAVATLALTAGVVVSARQAVKLVRRHELTVEQIGTVVAAAIATGVSAQGMWVFFEESLHLTLSLRIMFFAFLEIMVITSALRARAAQRHGGSAGVDGIAMWVLTCLSAVLAATDADNLGTLLIRLSAPLVAAWGWERSMALERRRAGQLTRINWRLTPERILIRLGLADPTDRTASEVATQRRLIEVALAHDRARSLRDSHAGTWRTRRAMSRLQKAMRAAVEEGGLVTAPRQREVLLDMIGVLSSTSTLVDMELPNPWLPVPPDNRPRPDPATTDPAETTGVDPYPTAPLGVPPSDAVAASAVNGPTTAGIATGTAIVSAGNGISAGSAGTGTPVGSTRTGTAIASAGNGKAAVAKPRRRDPTVRRRVRELHEANTPPAEISSQLDISRRTVGRIIGDLEEERRSRIPGMLGEAVRQDRPEQKVSSNGSH</sequence>
<feature type="region of interest" description="Disordered" evidence="1">
    <location>
        <begin position="427"/>
        <end position="451"/>
    </location>
</feature>
<gene>
    <name evidence="3" type="ORF">DFR76_10691</name>
</gene>
<dbReference type="EMBL" id="QQBC01000006">
    <property type="protein sequence ID" value="RDI65222.1"/>
    <property type="molecule type" value="Genomic_DNA"/>
</dbReference>
<feature type="region of interest" description="Disordered" evidence="1">
    <location>
        <begin position="275"/>
        <end position="302"/>
    </location>
</feature>
<name>A0A370I396_9NOCA</name>
<evidence type="ECO:0000256" key="2">
    <source>
        <dbReference type="SAM" id="Phobius"/>
    </source>
</evidence>